<accession>A0A2K2FZS1</accession>
<organism evidence="1 2">
    <name type="scientific">Novosphingobium guangzhouense</name>
    <dbReference type="NCBI Taxonomy" id="1850347"/>
    <lineage>
        <taxon>Bacteria</taxon>
        <taxon>Pseudomonadati</taxon>
        <taxon>Pseudomonadota</taxon>
        <taxon>Alphaproteobacteria</taxon>
        <taxon>Sphingomonadales</taxon>
        <taxon>Sphingomonadaceae</taxon>
        <taxon>Novosphingobium</taxon>
    </lineage>
</organism>
<sequence>MSPPQAPACTQDPPPDRLPRLARAQLHEVHAGGEDWASALAFAFGTVEAEQTRPILLLRPRRKGAALLPCGEGLRVLGVDPARLVIVDARNDAALLRAGLDAARSSGPAAVLIESWGTMREYDLVASRRLILAAEGSRIPVVILRGDAEPRPSAAHTRWTVSSAPSTPLEMGAPGATTLLVELVRRRGGPAGQRWRLEWNEEHGGFRELPLDTRSVNEEWDVEERGPPLPGTVVPLPAVRTRAPLRRTA</sequence>
<comment type="caution">
    <text evidence="1">The sequence shown here is derived from an EMBL/GenBank/DDBJ whole genome shotgun (WGS) entry which is preliminary data.</text>
</comment>
<evidence type="ECO:0008006" key="3">
    <source>
        <dbReference type="Google" id="ProtNLM"/>
    </source>
</evidence>
<dbReference type="OrthoDB" id="7202530at2"/>
<reference evidence="1 2" key="1">
    <citation type="submission" date="2016-05" db="EMBL/GenBank/DDBJ databases">
        <title>Complete genome sequence of Novosphingobium guangzhouense SA925(T).</title>
        <authorList>
            <person name="Sha S."/>
        </authorList>
    </citation>
    <scope>NUCLEOTIDE SEQUENCE [LARGE SCALE GENOMIC DNA]</scope>
    <source>
        <strain evidence="1 2">SA925</strain>
    </source>
</reference>
<protein>
    <recommendedName>
        <fullName evidence="3">Protein ImuA</fullName>
    </recommendedName>
</protein>
<dbReference type="AlphaFoldDB" id="A0A2K2FZS1"/>
<dbReference type="SUPFAM" id="SSF52540">
    <property type="entry name" value="P-loop containing nucleoside triphosphate hydrolases"/>
    <property type="match status" value="1"/>
</dbReference>
<proteinExistence type="predicted"/>
<dbReference type="Gene3D" id="3.40.50.300">
    <property type="entry name" value="P-loop containing nucleotide triphosphate hydrolases"/>
    <property type="match status" value="1"/>
</dbReference>
<dbReference type="RefSeq" id="WP_103096400.1">
    <property type="nucleotide sequence ID" value="NZ_LYMM01000038.1"/>
</dbReference>
<gene>
    <name evidence="1" type="ORF">A8V01_20920</name>
</gene>
<evidence type="ECO:0000313" key="2">
    <source>
        <dbReference type="Proteomes" id="UP000236327"/>
    </source>
</evidence>
<name>A0A2K2FZS1_9SPHN</name>
<dbReference type="Proteomes" id="UP000236327">
    <property type="component" value="Unassembled WGS sequence"/>
</dbReference>
<dbReference type="EMBL" id="LYMM01000038">
    <property type="protein sequence ID" value="PNU04244.1"/>
    <property type="molecule type" value="Genomic_DNA"/>
</dbReference>
<dbReference type="InterPro" id="IPR027417">
    <property type="entry name" value="P-loop_NTPase"/>
</dbReference>
<evidence type="ECO:0000313" key="1">
    <source>
        <dbReference type="EMBL" id="PNU04244.1"/>
    </source>
</evidence>
<keyword evidence="2" id="KW-1185">Reference proteome</keyword>